<dbReference type="NCBIfam" id="NF002015">
    <property type="entry name" value="PRK00819.1-5"/>
    <property type="match status" value="1"/>
</dbReference>
<evidence type="ECO:0000256" key="1">
    <source>
        <dbReference type="ARBA" id="ARBA00009836"/>
    </source>
</evidence>
<keyword evidence="2 5" id="KW-0808">Transferase</keyword>
<dbReference type="Gene3D" id="3.20.170.30">
    <property type="match status" value="1"/>
</dbReference>
<dbReference type="GO" id="GO:0003950">
    <property type="term" value="F:NAD+ poly-ADP-ribosyltransferase activity"/>
    <property type="evidence" value="ECO:0007669"/>
    <property type="project" value="InterPro"/>
</dbReference>
<name>A0A520KSW4_METT2</name>
<evidence type="ECO:0000313" key="6">
    <source>
        <dbReference type="EMBL" id="RZN65017.1"/>
    </source>
</evidence>
<dbReference type="AlphaFoldDB" id="A0A520KSW4"/>
<dbReference type="SUPFAM" id="SSF56399">
    <property type="entry name" value="ADP-ribosylation"/>
    <property type="match status" value="1"/>
</dbReference>
<dbReference type="Gene3D" id="1.10.10.970">
    <property type="entry name" value="RNA 2'-phosphotransferase, Tpt1/KptA family, N-terminal domain"/>
    <property type="match status" value="1"/>
</dbReference>
<dbReference type="Pfam" id="PF01885">
    <property type="entry name" value="PTS_2-RNA"/>
    <property type="match status" value="1"/>
</dbReference>
<keyword evidence="3 5" id="KW-0520">NAD</keyword>
<comment type="similarity">
    <text evidence="1 5">Belongs to the KptA/TPT1 family.</text>
</comment>
<dbReference type="PANTHER" id="PTHR12684">
    <property type="entry name" value="PUTATIVE PHOSPHOTRANSFERASE"/>
    <property type="match status" value="1"/>
</dbReference>
<sequence length="221" mass="25448">MIKEKSQNENNELRDPIYWCNKDGYYRGKKCPVCNSKGCFVLGGEKTYRLGKIVSGALRHFPKEFNIDVDDQGWTDLNDLFIALRKKYRWLKMRHLVGLIKSDEKERYELKGTKVRARYGHSIVVNLDDYPENDQSILYYGTSEEEAGIILSVGLKPIKQRYVHLSKTYEKALEAASIHTDRPIILKIDAEHAQLHGIKIISATKDIALANKISQEYVSKI</sequence>
<evidence type="ECO:0000256" key="4">
    <source>
        <dbReference type="ARBA" id="ARBA00025212"/>
    </source>
</evidence>
<accession>A0A520KSW4</accession>
<dbReference type="InterPro" id="IPR002745">
    <property type="entry name" value="Ptrans_KptA/Tpt1"/>
</dbReference>
<dbReference type="GO" id="GO:0000215">
    <property type="term" value="F:tRNA 2'-phosphotransferase activity"/>
    <property type="evidence" value="ECO:0007669"/>
    <property type="project" value="TreeGrafter"/>
</dbReference>
<evidence type="ECO:0000256" key="5">
    <source>
        <dbReference type="HAMAP-Rule" id="MF_00299"/>
    </source>
</evidence>
<evidence type="ECO:0000313" key="7">
    <source>
        <dbReference type="Proteomes" id="UP000317158"/>
    </source>
</evidence>
<proteinExistence type="inferred from homology"/>
<dbReference type="EMBL" id="RXIF01000004">
    <property type="protein sequence ID" value="RZN65017.1"/>
    <property type="molecule type" value="Genomic_DNA"/>
</dbReference>
<evidence type="ECO:0000256" key="3">
    <source>
        <dbReference type="ARBA" id="ARBA00023027"/>
    </source>
</evidence>
<protein>
    <recommendedName>
        <fullName evidence="5">Probable RNA 2'-phosphotransferase</fullName>
        <ecNumber evidence="5">2.7.1.-</ecNumber>
    </recommendedName>
</protein>
<dbReference type="InterPro" id="IPR042081">
    <property type="entry name" value="RNA_2'-PTrans_C"/>
</dbReference>
<dbReference type="PANTHER" id="PTHR12684:SF2">
    <property type="entry name" value="TRNA 2'-PHOSPHOTRANSFERASE 1"/>
    <property type="match status" value="1"/>
</dbReference>
<gene>
    <name evidence="5" type="primary">kptA</name>
    <name evidence="6" type="ORF">EF806_02955</name>
</gene>
<comment type="caution">
    <text evidence="6">The sequence shown here is derived from an EMBL/GenBank/DDBJ whole genome shotgun (WGS) entry which is preliminary data.</text>
</comment>
<dbReference type="HAMAP" id="MF_00299">
    <property type="entry name" value="KptA"/>
    <property type="match status" value="1"/>
</dbReference>
<comment type="function">
    <text evidence="4 5">Removes the 2'-phosphate from RNA via an intermediate in which the phosphate is ADP-ribosylated by NAD followed by a presumed transesterification to release the RNA and generate ADP-ribose 1''-2''-cyclic phosphate (APPR&gt;P). May function as an ADP-ribosylase.</text>
</comment>
<organism evidence="6 7">
    <name type="scientific">Methanoliparum thermophilum</name>
    <dbReference type="NCBI Taxonomy" id="2491083"/>
    <lineage>
        <taxon>Archaea</taxon>
        <taxon>Methanobacteriati</taxon>
        <taxon>Methanobacteriota</taxon>
        <taxon>Candidatus Methanoliparia</taxon>
        <taxon>Candidatus Methanoliparales</taxon>
        <taxon>Candidatus Methanoliparaceae</taxon>
        <taxon>Candidatus Methanoliparum</taxon>
    </lineage>
</organism>
<reference evidence="6 7" key="1">
    <citation type="journal article" date="2019" name="Nat. Microbiol.">
        <title>Wide diversity of methane and short-chain alkane metabolisms in uncultured archaea.</title>
        <authorList>
            <person name="Borrel G."/>
            <person name="Adam P.S."/>
            <person name="McKay L.J."/>
            <person name="Chen L.X."/>
            <person name="Sierra-Garcia I.N."/>
            <person name="Sieber C.M."/>
            <person name="Letourneur Q."/>
            <person name="Ghozlane A."/>
            <person name="Andersen G.L."/>
            <person name="Li W.J."/>
            <person name="Hallam S.J."/>
            <person name="Muyzer G."/>
            <person name="de Oliveira V.M."/>
            <person name="Inskeep W.P."/>
            <person name="Banfield J.F."/>
            <person name="Gribaldo S."/>
        </authorList>
    </citation>
    <scope>NUCLEOTIDE SEQUENCE [LARGE SCALE GENOMIC DNA]</scope>
    <source>
        <strain evidence="6">NM1a</strain>
    </source>
</reference>
<dbReference type="InterPro" id="IPR022928">
    <property type="entry name" value="RNA_2'-PTrans_KptA"/>
</dbReference>
<dbReference type="Proteomes" id="UP000317158">
    <property type="component" value="Unassembled WGS sequence"/>
</dbReference>
<evidence type="ECO:0000256" key="2">
    <source>
        <dbReference type="ARBA" id="ARBA00022679"/>
    </source>
</evidence>
<dbReference type="InterPro" id="IPR042080">
    <property type="entry name" value="RNA_2'-PTrans_N"/>
</dbReference>
<dbReference type="GO" id="GO:0006388">
    <property type="term" value="P:tRNA splicing, via endonucleolytic cleavage and ligation"/>
    <property type="evidence" value="ECO:0007669"/>
    <property type="project" value="UniProtKB-UniRule"/>
</dbReference>
<dbReference type="EC" id="2.7.1.-" evidence="5"/>